<comment type="subcellular location">
    <subcellularLocation>
        <location evidence="1">Golgi apparatus</location>
    </subcellularLocation>
</comment>
<dbReference type="AlphaFoldDB" id="A0AAD4LPN5"/>
<evidence type="ECO:0000313" key="8">
    <source>
        <dbReference type="Proteomes" id="UP001201163"/>
    </source>
</evidence>
<feature type="compositionally biased region" description="Acidic residues" evidence="4">
    <location>
        <begin position="832"/>
        <end position="849"/>
    </location>
</feature>
<dbReference type="Pfam" id="PF04871">
    <property type="entry name" value="Uso1_p115_C"/>
    <property type="match status" value="1"/>
</dbReference>
<dbReference type="EMBL" id="JAKELL010000014">
    <property type="protein sequence ID" value="KAH8994574.1"/>
    <property type="molecule type" value="Genomic_DNA"/>
</dbReference>
<dbReference type="InterPro" id="IPR011989">
    <property type="entry name" value="ARM-like"/>
</dbReference>
<dbReference type="SUPFAM" id="SSF48371">
    <property type="entry name" value="ARM repeat"/>
    <property type="match status" value="1"/>
</dbReference>
<dbReference type="GO" id="GO:0005795">
    <property type="term" value="C:Golgi stack"/>
    <property type="evidence" value="ECO:0007669"/>
    <property type="project" value="TreeGrafter"/>
</dbReference>
<dbReference type="PANTHER" id="PTHR10013:SF0">
    <property type="entry name" value="GENERAL VESICULAR TRANSPORT FACTOR P115"/>
    <property type="match status" value="1"/>
</dbReference>
<evidence type="ECO:0000259" key="6">
    <source>
        <dbReference type="Pfam" id="PF04871"/>
    </source>
</evidence>
<reference evidence="7" key="1">
    <citation type="submission" date="2022-01" db="EMBL/GenBank/DDBJ databases">
        <title>Comparative genomics reveals a dynamic genome evolution in the ectomycorrhizal milk-cap (Lactarius) mushrooms.</title>
        <authorList>
            <consortium name="DOE Joint Genome Institute"/>
            <person name="Lebreton A."/>
            <person name="Tang N."/>
            <person name="Kuo A."/>
            <person name="LaButti K."/>
            <person name="Drula E."/>
            <person name="Barry K."/>
            <person name="Clum A."/>
            <person name="Lipzen A."/>
            <person name="Mousain D."/>
            <person name="Ng V."/>
            <person name="Wang R."/>
            <person name="Wang X."/>
            <person name="Dai Y."/>
            <person name="Henrissat B."/>
            <person name="Grigoriev I.V."/>
            <person name="Guerin-Laguette A."/>
            <person name="Yu F."/>
            <person name="Martin F.M."/>
        </authorList>
    </citation>
    <scope>NUCLEOTIDE SEQUENCE</scope>
    <source>
        <strain evidence="7">QP</strain>
    </source>
</reference>
<evidence type="ECO:0000256" key="2">
    <source>
        <dbReference type="ARBA" id="ARBA00023034"/>
    </source>
</evidence>
<dbReference type="Proteomes" id="UP001201163">
    <property type="component" value="Unassembled WGS sequence"/>
</dbReference>
<dbReference type="GO" id="GO:0048211">
    <property type="term" value="P:Golgi vesicle docking"/>
    <property type="evidence" value="ECO:0007669"/>
    <property type="project" value="TreeGrafter"/>
</dbReference>
<dbReference type="Pfam" id="PF04869">
    <property type="entry name" value="Uso1_p115_head"/>
    <property type="match status" value="1"/>
</dbReference>
<dbReference type="GO" id="GO:0006886">
    <property type="term" value="P:intracellular protein transport"/>
    <property type="evidence" value="ECO:0007669"/>
    <property type="project" value="InterPro"/>
</dbReference>
<feature type="domain" description="Vesicle tethering protein Uso1/P115-like head" evidence="5">
    <location>
        <begin position="522"/>
        <end position="712"/>
    </location>
</feature>
<dbReference type="PANTHER" id="PTHR10013">
    <property type="entry name" value="GENERAL VESICULAR TRANSPORT FACTOR P115"/>
    <property type="match status" value="1"/>
</dbReference>
<dbReference type="GO" id="GO:0048280">
    <property type="term" value="P:vesicle fusion with Golgi apparatus"/>
    <property type="evidence" value="ECO:0007669"/>
    <property type="project" value="InterPro"/>
</dbReference>
<gene>
    <name evidence="7" type="ORF">EDB92DRAFT_1849992</name>
</gene>
<feature type="domain" description="Uso1/p115-like vesicle tethering protein C-terminal" evidence="6">
    <location>
        <begin position="740"/>
        <end position="848"/>
    </location>
</feature>
<evidence type="ECO:0000256" key="4">
    <source>
        <dbReference type="SAM" id="MobiDB-lite"/>
    </source>
</evidence>
<feature type="compositionally biased region" description="Basic and acidic residues" evidence="4">
    <location>
        <begin position="814"/>
        <end position="829"/>
    </location>
</feature>
<dbReference type="InterPro" id="IPR006953">
    <property type="entry name" value="Vesicle_Uso1_P115_head"/>
</dbReference>
<protein>
    <submittedName>
        <fullName evidence="7">P115 like vesicle tethering protein</fullName>
    </submittedName>
</protein>
<dbReference type="GO" id="GO:0006888">
    <property type="term" value="P:endoplasmic reticulum to Golgi vesicle-mediated transport"/>
    <property type="evidence" value="ECO:0007669"/>
    <property type="project" value="TreeGrafter"/>
</dbReference>
<sequence>MEFFQQTYTALRGPTGVQQTPDDTITRLSDRLSPSTLLSDRRAAVLSLKGLARDHKGLVGVHALLGLLGIIQNDADVDADIGRAAIETVAILCDTLDTSYAQRDLGLEHTDKLLEDEKTTHKLFALLGDRDYLLRYSACVLLISILQNRPQKVQAYFLKAPVGPATVIALLEDNKEIVGRGITVLAALIRQSTEIPKVLAFDGVFEKLFAVVTREGGLEGQSVVADALKCVDTLLRFNPSNQSYFRETDLPSLLCTLLFFNPNVQPDESVPQEFALQFWNDDKATNAGLILEAIGLLLGSKGAGLREGYAFTRLLIEMALASNAPTRLKVKCLRLLPPAAAPLLPDLILTPYMPVPETNGEEWDRLEAATGIDALLELIMHGEYNGQGAVRRQKESVDLRATAVGVFEHFLRDDHVKEAIITGMLPPENTGAPAHSPVTPLLFGLVIPPDTPLDRANTSSVQFAVILFAHLLRHSPHCKALARQIVPPPLTPLPAQSQAGGAFFVPADGGTPPATDLSPKDDAEDDPQSLLATLTEHLSLAFLQRSRAGLAPRETREADRVICAYLSLLAQWLWEDPRAVREFLEAGGLGVLVDQLNQPSEIDVVVPGLCAFLLGVCYEFNREPGEVTRATMYPILTRLGADVLVGRMNRVREDERIKAVGPDSWVLPCPTPGPQALDPAFTPMYDGETEIWFDWAFVDFWKANIYTIQRGIVADPDSAASSTAQSGEESVLVGSLREVIAKQATEIESLRYKLKELTANSVAAAAAAAATATQSATKSDQERTALETSLQAERTKRAEVEKEQEDLLVLLDELSGKRAKDKQRMKEQGLEVSEDEDDDGEGDEEEEEE</sequence>
<proteinExistence type="predicted"/>
<organism evidence="7 8">
    <name type="scientific">Lactarius akahatsu</name>
    <dbReference type="NCBI Taxonomy" id="416441"/>
    <lineage>
        <taxon>Eukaryota</taxon>
        <taxon>Fungi</taxon>
        <taxon>Dikarya</taxon>
        <taxon>Basidiomycota</taxon>
        <taxon>Agaricomycotina</taxon>
        <taxon>Agaricomycetes</taxon>
        <taxon>Russulales</taxon>
        <taxon>Russulaceae</taxon>
        <taxon>Lactarius</taxon>
    </lineage>
</organism>
<name>A0AAD4LPN5_9AGAM</name>
<dbReference type="InterPro" id="IPR006955">
    <property type="entry name" value="Uso1_p115_C"/>
</dbReference>
<dbReference type="InterPro" id="IPR016024">
    <property type="entry name" value="ARM-type_fold"/>
</dbReference>
<dbReference type="GO" id="GO:0005783">
    <property type="term" value="C:endoplasmic reticulum"/>
    <property type="evidence" value="ECO:0007669"/>
    <property type="project" value="TreeGrafter"/>
</dbReference>
<comment type="caution">
    <text evidence="7">The sequence shown here is derived from an EMBL/GenBank/DDBJ whole genome shotgun (WGS) entry which is preliminary data.</text>
</comment>
<evidence type="ECO:0000259" key="5">
    <source>
        <dbReference type="Pfam" id="PF04869"/>
    </source>
</evidence>
<dbReference type="GO" id="GO:0000139">
    <property type="term" value="C:Golgi membrane"/>
    <property type="evidence" value="ECO:0007669"/>
    <property type="project" value="InterPro"/>
</dbReference>
<dbReference type="GO" id="GO:0012507">
    <property type="term" value="C:ER to Golgi transport vesicle membrane"/>
    <property type="evidence" value="ECO:0007669"/>
    <property type="project" value="TreeGrafter"/>
</dbReference>
<dbReference type="InterPro" id="IPR024095">
    <property type="entry name" value="Vesicle_P115"/>
</dbReference>
<evidence type="ECO:0000256" key="3">
    <source>
        <dbReference type="ARBA" id="ARBA00023054"/>
    </source>
</evidence>
<feature type="region of interest" description="Disordered" evidence="4">
    <location>
        <begin position="507"/>
        <end position="526"/>
    </location>
</feature>
<keyword evidence="3" id="KW-0175">Coiled coil</keyword>
<accession>A0AAD4LPN5</accession>
<evidence type="ECO:0000313" key="7">
    <source>
        <dbReference type="EMBL" id="KAH8994574.1"/>
    </source>
</evidence>
<keyword evidence="2" id="KW-0333">Golgi apparatus</keyword>
<feature type="region of interest" description="Disordered" evidence="4">
    <location>
        <begin position="812"/>
        <end position="849"/>
    </location>
</feature>
<dbReference type="Gene3D" id="1.25.10.10">
    <property type="entry name" value="Leucine-rich Repeat Variant"/>
    <property type="match status" value="1"/>
</dbReference>
<evidence type="ECO:0000256" key="1">
    <source>
        <dbReference type="ARBA" id="ARBA00004555"/>
    </source>
</evidence>
<keyword evidence="8" id="KW-1185">Reference proteome</keyword>